<evidence type="ECO:0000313" key="13">
    <source>
        <dbReference type="EMBL" id="KCV82464.1"/>
    </source>
</evidence>
<evidence type="ECO:0000259" key="11">
    <source>
        <dbReference type="Pfam" id="PF04552"/>
    </source>
</evidence>
<dbReference type="InterPro" id="IPR007634">
    <property type="entry name" value="RNA_pol_sigma_54_DNA-bd"/>
</dbReference>
<dbReference type="GO" id="GO:0000428">
    <property type="term" value="C:DNA-directed RNA polymerase complex"/>
    <property type="evidence" value="ECO:0007669"/>
    <property type="project" value="UniProtKB-KW"/>
</dbReference>
<keyword evidence="7 9" id="KW-0238">DNA-binding</keyword>
<dbReference type="PANTHER" id="PTHR32248">
    <property type="entry name" value="RNA POLYMERASE SIGMA-54 FACTOR"/>
    <property type="match status" value="1"/>
</dbReference>
<reference evidence="13 14" key="1">
    <citation type="submission" date="2013-04" db="EMBL/GenBank/DDBJ databases">
        <title>Shimia sp. 22II-S11-Z10 Genome Sequencing.</title>
        <authorList>
            <person name="Lai Q."/>
            <person name="Li G."/>
            <person name="Shao Z."/>
        </authorList>
    </citation>
    <scope>NUCLEOTIDE SEQUENCE [LARGE SCALE GENOMIC DNA]</scope>
    <source>
        <strain evidence="14">22II-S11-Z10</strain>
    </source>
</reference>
<dbReference type="eggNOG" id="COG1508">
    <property type="taxonomic scope" value="Bacteria"/>
</dbReference>
<dbReference type="AlphaFoldDB" id="A0A058ZLG5"/>
<dbReference type="EMBL" id="AQQY01000003">
    <property type="protein sequence ID" value="KCV82464.1"/>
    <property type="molecule type" value="Genomic_DNA"/>
</dbReference>
<evidence type="ECO:0000256" key="6">
    <source>
        <dbReference type="ARBA" id="ARBA00023082"/>
    </source>
</evidence>
<keyword evidence="3 9" id="KW-0808">Transferase</keyword>
<dbReference type="Pfam" id="PF00309">
    <property type="entry name" value="Sigma54_AID"/>
    <property type="match status" value="1"/>
</dbReference>
<dbReference type="InterPro" id="IPR038709">
    <property type="entry name" value="RpoN_core-bd_sf"/>
</dbReference>
<evidence type="ECO:0000256" key="1">
    <source>
        <dbReference type="ARBA" id="ARBA00008798"/>
    </source>
</evidence>
<dbReference type="Gene3D" id="1.10.10.1330">
    <property type="entry name" value="RNA polymerase sigma-54 factor, core-binding domain"/>
    <property type="match status" value="1"/>
</dbReference>
<dbReference type="RefSeq" id="WP_035249376.1">
    <property type="nucleotide sequence ID" value="NZ_AQQY01000003.1"/>
</dbReference>
<keyword evidence="4 9" id="KW-0548">Nucleotidyltransferase</keyword>
<dbReference type="Proteomes" id="UP000024836">
    <property type="component" value="Unassembled WGS sequence"/>
</dbReference>
<keyword evidence="5 9" id="KW-0805">Transcription regulation</keyword>
<evidence type="ECO:0000256" key="9">
    <source>
        <dbReference type="PIRNR" id="PIRNR000774"/>
    </source>
</evidence>
<evidence type="ECO:0000256" key="3">
    <source>
        <dbReference type="ARBA" id="ARBA00022679"/>
    </source>
</evidence>
<proteinExistence type="inferred from homology"/>
<keyword evidence="2 9" id="KW-0240">DNA-directed RNA polymerase</keyword>
<dbReference type="PIRSF" id="PIRSF000774">
    <property type="entry name" value="RpoN"/>
    <property type="match status" value="1"/>
</dbReference>
<feature type="domain" description="RNA polymerase sigma factor 54 DNA-binding" evidence="11">
    <location>
        <begin position="258"/>
        <end position="414"/>
    </location>
</feature>
<dbReference type="InterPro" id="IPR000394">
    <property type="entry name" value="RNA_pol_sigma_54"/>
</dbReference>
<name>A0A058ZLG5_9RHOB</name>
<evidence type="ECO:0000256" key="2">
    <source>
        <dbReference type="ARBA" id="ARBA00022478"/>
    </source>
</evidence>
<evidence type="ECO:0000259" key="12">
    <source>
        <dbReference type="Pfam" id="PF04963"/>
    </source>
</evidence>
<dbReference type="Gene3D" id="1.10.10.60">
    <property type="entry name" value="Homeodomain-like"/>
    <property type="match status" value="1"/>
</dbReference>
<keyword evidence="6 9" id="KW-0731">Sigma factor</keyword>
<keyword evidence="14" id="KW-1185">Reference proteome</keyword>
<dbReference type="InterPro" id="IPR007046">
    <property type="entry name" value="RNA_pol_sigma_54_core-bd"/>
</dbReference>
<sequence length="434" mass="47058">MGMKPQLTARLETRLSLTPELRQGLAMLQNPTIDMIADLQREAAENPVLDLSQPDTPVYDDTSEVAQPDSLTLSLNNQISLMQLDPDLAALARFLTGDISPDGYLRSSNAELAHVLNLPEQKIQDAIEVIQACDPVGVGARDLQECLTLQLVAKGIAADKARAVCAHLSLFATSDWAAASRATGIPQQEIESLNSVLKTTNPLPGAGFAQLSHNIIPEILVEQDNAGNLIVSANTDMLPTPQIDTTLLDHIEQDSKLAQEYYPRAKAMVRAYSFRSRTIARVAQAIVAHQHSFFTNGPSNMNPLSRAALATTLDLHPSTIGRTVQGKYLSFNGAHYPLDLFLTGALRTEDGAEVSAFAVQHQIRGLVSGESADAILSDQQIADILKAQGVDIARRTVAKYRGCMNIPSSFERRRSKTTQQHRPDLPGSDPSNTT</sequence>
<dbReference type="GO" id="GO:0006352">
    <property type="term" value="P:DNA-templated transcription initiation"/>
    <property type="evidence" value="ECO:0007669"/>
    <property type="project" value="InterPro"/>
</dbReference>
<evidence type="ECO:0000313" key="14">
    <source>
        <dbReference type="Proteomes" id="UP000024836"/>
    </source>
</evidence>
<organism evidence="13 14">
    <name type="scientific">Actibacterium atlanticum</name>
    <dbReference type="NCBI Taxonomy" id="1461693"/>
    <lineage>
        <taxon>Bacteria</taxon>
        <taxon>Pseudomonadati</taxon>
        <taxon>Pseudomonadota</taxon>
        <taxon>Alphaproteobacteria</taxon>
        <taxon>Rhodobacterales</taxon>
        <taxon>Roseobacteraceae</taxon>
        <taxon>Actibacterium</taxon>
    </lineage>
</organism>
<dbReference type="NCBIfam" id="TIGR02395">
    <property type="entry name" value="rpoN_sigma"/>
    <property type="match status" value="1"/>
</dbReference>
<dbReference type="STRING" id="1461693.ATO10_05966"/>
<dbReference type="GO" id="GO:0016779">
    <property type="term" value="F:nucleotidyltransferase activity"/>
    <property type="evidence" value="ECO:0007669"/>
    <property type="project" value="UniProtKB-KW"/>
</dbReference>
<dbReference type="Pfam" id="PF04552">
    <property type="entry name" value="Sigma54_DBD"/>
    <property type="match status" value="1"/>
</dbReference>
<protein>
    <recommendedName>
        <fullName evidence="9">RNA polymerase sigma-54 factor</fullName>
    </recommendedName>
</protein>
<evidence type="ECO:0000256" key="7">
    <source>
        <dbReference type="ARBA" id="ARBA00023125"/>
    </source>
</evidence>
<dbReference type="OrthoDB" id="9814402at2"/>
<comment type="caution">
    <text evidence="13">The sequence shown here is derived from an EMBL/GenBank/DDBJ whole genome shotgun (WGS) entry which is preliminary data.</text>
</comment>
<dbReference type="PANTHER" id="PTHR32248:SF4">
    <property type="entry name" value="RNA POLYMERASE SIGMA-54 FACTOR"/>
    <property type="match status" value="1"/>
</dbReference>
<dbReference type="GO" id="GO:0001216">
    <property type="term" value="F:DNA-binding transcription activator activity"/>
    <property type="evidence" value="ECO:0007669"/>
    <property type="project" value="InterPro"/>
</dbReference>
<feature type="region of interest" description="Disordered" evidence="10">
    <location>
        <begin position="408"/>
        <end position="434"/>
    </location>
</feature>
<dbReference type="Pfam" id="PF04963">
    <property type="entry name" value="Sigma54_CBD"/>
    <property type="match status" value="1"/>
</dbReference>
<dbReference type="PATRIC" id="fig|1461693.3.peg.1209"/>
<evidence type="ECO:0000256" key="8">
    <source>
        <dbReference type="ARBA" id="ARBA00023163"/>
    </source>
</evidence>
<comment type="function">
    <text evidence="9">Sigma factors are initiation factors that promote the attachment of RNA polymerase to specific initiation sites and are then released.</text>
</comment>
<accession>A0A058ZLG5</accession>
<dbReference type="GO" id="GO:0016987">
    <property type="term" value="F:sigma factor activity"/>
    <property type="evidence" value="ECO:0007669"/>
    <property type="project" value="UniProtKB-KW"/>
</dbReference>
<keyword evidence="8 9" id="KW-0804">Transcription</keyword>
<evidence type="ECO:0000256" key="4">
    <source>
        <dbReference type="ARBA" id="ARBA00022695"/>
    </source>
</evidence>
<evidence type="ECO:0000256" key="10">
    <source>
        <dbReference type="SAM" id="MobiDB-lite"/>
    </source>
</evidence>
<dbReference type="PROSITE" id="PS00718">
    <property type="entry name" value="SIGMA54_2"/>
    <property type="match status" value="1"/>
</dbReference>
<dbReference type="GO" id="GO:0003677">
    <property type="term" value="F:DNA binding"/>
    <property type="evidence" value="ECO:0007669"/>
    <property type="project" value="UniProtKB-KW"/>
</dbReference>
<feature type="domain" description="RNA polymerase sigma factor 54 core-binding" evidence="12">
    <location>
        <begin position="64"/>
        <end position="244"/>
    </location>
</feature>
<comment type="similarity">
    <text evidence="1 9">Belongs to the sigma-54 factor family.</text>
</comment>
<dbReference type="PROSITE" id="PS50044">
    <property type="entry name" value="SIGMA54_3"/>
    <property type="match status" value="1"/>
</dbReference>
<dbReference type="PRINTS" id="PR00045">
    <property type="entry name" value="SIGMA54FCT"/>
</dbReference>
<gene>
    <name evidence="13" type="ORF">ATO10_05966</name>
</gene>
<evidence type="ECO:0000256" key="5">
    <source>
        <dbReference type="ARBA" id="ARBA00023015"/>
    </source>
</evidence>